<evidence type="ECO:0000313" key="2">
    <source>
        <dbReference type="Proteomes" id="UP000256488"/>
    </source>
</evidence>
<comment type="caution">
    <text evidence="1">The sequence shown here is derived from an EMBL/GenBank/DDBJ whole genome shotgun (WGS) entry which is preliminary data.</text>
</comment>
<reference evidence="1 2" key="1">
    <citation type="submission" date="2017-05" db="EMBL/GenBank/DDBJ databases">
        <title>Virgibacillus sp. AK90 isolated from a saltern of Kakinada, India.</title>
        <authorList>
            <person name="Gupta V."/>
            <person name="Sidhu C."/>
            <person name="Korpole S."/>
            <person name="Pinnaka A.K."/>
        </authorList>
    </citation>
    <scope>NUCLEOTIDE SEQUENCE [LARGE SCALE GENOMIC DNA]</scope>
    <source>
        <strain evidence="1 2">AK90</strain>
    </source>
</reference>
<sequence length="252" mass="28476">MKKYLRFILFITIFLLGIDVIGGANSVDAYSISKGDRVEILNYIKSPENYIEYLEKYDEDEALRLGIEENYADEAVSGAKTTLEEFKKLSDKDQQLYLKYISNPENLIKDTIEGNDSNLEIVEEEDFSDNHPQNGLLASYRTVKHTGSLKALGITWTKYAIEGKYEYNRSRVTKKLMHNAWVSWNVNPTVTNSRIRNTGYISGGKYYGEGKWKYKIGVIGTGFGAQIGTVDIRVKGNRSGKMSGSFWTNPGG</sequence>
<dbReference type="AlphaFoldDB" id="A0A3E0WRX5"/>
<dbReference type="Proteomes" id="UP000256488">
    <property type="component" value="Unassembled WGS sequence"/>
</dbReference>
<name>A0A3E0WRX5_9BACI</name>
<protein>
    <submittedName>
        <fullName evidence="1">Uncharacterized protein</fullName>
    </submittedName>
</protein>
<dbReference type="RefSeq" id="WP_116278279.1">
    <property type="nucleotide sequence ID" value="NZ_NFZX01000018.1"/>
</dbReference>
<gene>
    <name evidence="1" type="ORF">CAI16_10095</name>
</gene>
<proteinExistence type="predicted"/>
<dbReference type="EMBL" id="NFZX01000018">
    <property type="protein sequence ID" value="RFA34943.1"/>
    <property type="molecule type" value="Genomic_DNA"/>
</dbReference>
<organism evidence="1 2">
    <name type="scientific">Virgibacillus dokdonensis</name>
    <dbReference type="NCBI Taxonomy" id="302167"/>
    <lineage>
        <taxon>Bacteria</taxon>
        <taxon>Bacillati</taxon>
        <taxon>Bacillota</taxon>
        <taxon>Bacilli</taxon>
        <taxon>Bacillales</taxon>
        <taxon>Bacillaceae</taxon>
        <taxon>Virgibacillus</taxon>
    </lineage>
</organism>
<accession>A0A3E0WRX5</accession>
<evidence type="ECO:0000313" key="1">
    <source>
        <dbReference type="EMBL" id="RFA34943.1"/>
    </source>
</evidence>